<gene>
    <name evidence="1" type="ORF">BDV25DRAFT_141122</name>
</gene>
<dbReference type="AlphaFoldDB" id="A0A5N6TSS2"/>
<sequence length="167" mass="18681">MPVLKTIKRRKDLLTVESLNLSIANLIVPILFLHQRVQVPDNRARKVAKLKRHIVSSEKVPRADISVHDAKGVCECDCVDCVRDPVVSGGIVYFIVLEIGTENDSRCCVFDYFFTTCDVVLELCFDYLAVAVFPHLQNIYGSAVYACSFLRISHLERSGGSLFRSGS</sequence>
<dbReference type="EMBL" id="ML742134">
    <property type="protein sequence ID" value="KAE8149121.1"/>
    <property type="molecule type" value="Genomic_DNA"/>
</dbReference>
<reference evidence="1 2" key="1">
    <citation type="submission" date="2019-04" db="EMBL/GenBank/DDBJ databases">
        <title>Friends and foes A comparative genomics study of 23 Aspergillus species from section Flavi.</title>
        <authorList>
            <consortium name="DOE Joint Genome Institute"/>
            <person name="Kjaerbolling I."/>
            <person name="Vesth T."/>
            <person name="Frisvad J.C."/>
            <person name="Nybo J.L."/>
            <person name="Theobald S."/>
            <person name="Kildgaard S."/>
            <person name="Isbrandt T."/>
            <person name="Kuo A."/>
            <person name="Sato A."/>
            <person name="Lyhne E.K."/>
            <person name="Kogle M.E."/>
            <person name="Wiebenga A."/>
            <person name="Kun R.S."/>
            <person name="Lubbers R.J."/>
            <person name="Makela M.R."/>
            <person name="Barry K."/>
            <person name="Chovatia M."/>
            <person name="Clum A."/>
            <person name="Daum C."/>
            <person name="Haridas S."/>
            <person name="He G."/>
            <person name="LaButti K."/>
            <person name="Lipzen A."/>
            <person name="Mondo S."/>
            <person name="Riley R."/>
            <person name="Salamov A."/>
            <person name="Simmons B.A."/>
            <person name="Magnuson J.K."/>
            <person name="Henrissat B."/>
            <person name="Mortensen U.H."/>
            <person name="Larsen T.O."/>
            <person name="Devries R.P."/>
            <person name="Grigoriev I.V."/>
            <person name="Machida M."/>
            <person name="Baker S.E."/>
            <person name="Andersen M.R."/>
        </authorList>
    </citation>
    <scope>NUCLEOTIDE SEQUENCE [LARGE SCALE GENOMIC DNA]</scope>
    <source>
        <strain evidence="1 2">IBT 18842</strain>
    </source>
</reference>
<dbReference type="Proteomes" id="UP000325780">
    <property type="component" value="Unassembled WGS sequence"/>
</dbReference>
<evidence type="ECO:0000313" key="2">
    <source>
        <dbReference type="Proteomes" id="UP000325780"/>
    </source>
</evidence>
<name>A0A5N6TSS2_ASPAV</name>
<evidence type="ECO:0000313" key="1">
    <source>
        <dbReference type="EMBL" id="KAE8149121.1"/>
    </source>
</evidence>
<protein>
    <submittedName>
        <fullName evidence="1">Uncharacterized protein</fullName>
    </submittedName>
</protein>
<proteinExistence type="predicted"/>
<accession>A0A5N6TSS2</accession>
<keyword evidence="2" id="KW-1185">Reference proteome</keyword>
<organism evidence="1 2">
    <name type="scientific">Aspergillus avenaceus</name>
    <dbReference type="NCBI Taxonomy" id="36643"/>
    <lineage>
        <taxon>Eukaryota</taxon>
        <taxon>Fungi</taxon>
        <taxon>Dikarya</taxon>
        <taxon>Ascomycota</taxon>
        <taxon>Pezizomycotina</taxon>
        <taxon>Eurotiomycetes</taxon>
        <taxon>Eurotiomycetidae</taxon>
        <taxon>Eurotiales</taxon>
        <taxon>Aspergillaceae</taxon>
        <taxon>Aspergillus</taxon>
        <taxon>Aspergillus subgen. Circumdati</taxon>
    </lineage>
</organism>